<accession>A0AAJ1W0H0</accession>
<protein>
    <submittedName>
        <fullName evidence="1">Uncharacterized protein</fullName>
    </submittedName>
</protein>
<gene>
    <name evidence="1" type="ORF">QXL92_02845</name>
</gene>
<dbReference type="Proteomes" id="UP001229081">
    <property type="component" value="Unassembled WGS sequence"/>
</dbReference>
<evidence type="ECO:0000313" key="2">
    <source>
        <dbReference type="Proteomes" id="UP001229081"/>
    </source>
</evidence>
<organism evidence="1 2">
    <name type="scientific">Mycobacterium paragordonae</name>
    <dbReference type="NCBI Taxonomy" id="1389713"/>
    <lineage>
        <taxon>Bacteria</taxon>
        <taxon>Bacillati</taxon>
        <taxon>Actinomycetota</taxon>
        <taxon>Actinomycetes</taxon>
        <taxon>Mycobacteriales</taxon>
        <taxon>Mycobacteriaceae</taxon>
        <taxon>Mycobacterium</taxon>
    </lineage>
</organism>
<name>A0AAJ1W0H0_9MYCO</name>
<reference evidence="1" key="1">
    <citation type="submission" date="2023-06" db="EMBL/GenBank/DDBJ databases">
        <title>Identification of two novel mycobacterium reveal diversities and complexities of Mycobacterium gordonae clade.</title>
        <authorList>
            <person name="Matsumoto Y."/>
            <person name="Nakamura S."/>
            <person name="Motooka D."/>
            <person name="Fukushima K."/>
        </authorList>
    </citation>
    <scope>NUCLEOTIDE SEQUENCE</scope>
    <source>
        <strain evidence="1">TY812</strain>
    </source>
</reference>
<dbReference type="RefSeq" id="WP_306254628.1">
    <property type="nucleotide sequence ID" value="NZ_JAUFSA010000001.1"/>
</dbReference>
<proteinExistence type="predicted"/>
<dbReference type="AlphaFoldDB" id="A0AAJ1W0H0"/>
<evidence type="ECO:0000313" key="1">
    <source>
        <dbReference type="EMBL" id="MDP7733696.1"/>
    </source>
</evidence>
<sequence length="47" mass="5622">MEVHINIGKYEIMFHAGKKIKPWWNDPHIFQDGVIPTSEWRKYLLGP</sequence>
<comment type="caution">
    <text evidence="1">The sequence shown here is derived from an EMBL/GenBank/DDBJ whole genome shotgun (WGS) entry which is preliminary data.</text>
</comment>
<dbReference type="EMBL" id="JAUFSA010000001">
    <property type="protein sequence ID" value="MDP7733696.1"/>
    <property type="molecule type" value="Genomic_DNA"/>
</dbReference>